<reference evidence="2 4" key="1">
    <citation type="journal article" date="2020" name="Stud. Mycol.">
        <title>101 Dothideomycetes genomes: a test case for predicting lifestyles and emergence of pathogens.</title>
        <authorList>
            <person name="Haridas S."/>
            <person name="Albert R."/>
            <person name="Binder M."/>
            <person name="Bloem J."/>
            <person name="Labutti K."/>
            <person name="Salamov A."/>
            <person name="Andreopoulos B."/>
            <person name="Baker S."/>
            <person name="Barry K."/>
            <person name="Bills G."/>
            <person name="Bluhm B."/>
            <person name="Cannon C."/>
            <person name="Castanera R."/>
            <person name="Culley D."/>
            <person name="Daum C."/>
            <person name="Ezra D."/>
            <person name="Gonzalez J."/>
            <person name="Henrissat B."/>
            <person name="Kuo A."/>
            <person name="Liang C."/>
            <person name="Lipzen A."/>
            <person name="Lutzoni F."/>
            <person name="Magnuson J."/>
            <person name="Mondo S."/>
            <person name="Nolan M."/>
            <person name="Ohm R."/>
            <person name="Pangilinan J."/>
            <person name="Park H.-J."/>
            <person name="Ramirez L."/>
            <person name="Alfaro M."/>
            <person name="Sun H."/>
            <person name="Tritt A."/>
            <person name="Yoshinaga Y."/>
            <person name="Zwiers L.-H."/>
            <person name="Turgeon B."/>
            <person name="Goodwin S."/>
            <person name="Spatafora J."/>
            <person name="Crous P."/>
            <person name="Grigoriev I."/>
        </authorList>
    </citation>
    <scope>NUCLEOTIDE SEQUENCE</scope>
    <source>
        <strain evidence="2 4">CBS 304.34</strain>
    </source>
</reference>
<reference evidence="4 5" key="2">
    <citation type="submission" date="2020-04" db="EMBL/GenBank/DDBJ databases">
        <authorList>
            <consortium name="NCBI Genome Project"/>
        </authorList>
    </citation>
    <scope>NUCLEOTIDE SEQUENCE</scope>
    <source>
        <strain evidence="4 5">CBS 304.34</strain>
    </source>
</reference>
<evidence type="ECO:0000313" key="4">
    <source>
        <dbReference type="RefSeq" id="XP_033569005.1"/>
    </source>
</evidence>
<organism evidence="2">
    <name type="scientific">Mytilinidion resinicola</name>
    <dbReference type="NCBI Taxonomy" id="574789"/>
    <lineage>
        <taxon>Eukaryota</taxon>
        <taxon>Fungi</taxon>
        <taxon>Dikarya</taxon>
        <taxon>Ascomycota</taxon>
        <taxon>Pezizomycotina</taxon>
        <taxon>Dothideomycetes</taxon>
        <taxon>Pleosporomycetidae</taxon>
        <taxon>Mytilinidiales</taxon>
        <taxon>Mytilinidiaceae</taxon>
        <taxon>Mytilinidion</taxon>
    </lineage>
</organism>
<dbReference type="AlphaFoldDB" id="A0A6A6YAE3"/>
<dbReference type="EMBL" id="MU003708">
    <property type="protein sequence ID" value="KAF2805786.1"/>
    <property type="molecule type" value="Genomic_DNA"/>
</dbReference>
<proteinExistence type="predicted"/>
<gene>
    <name evidence="2 5" type="ORF">BDZ99DRAFT_352432</name>
    <name evidence="1 4" type="ORF">BDZ99DRAFT_354944</name>
</gene>
<sequence>HKGLTKVESTIITNLRTEHIGLNGYLHRIRVPGHPTPACPCGHSLQSPRHIV</sequence>
<keyword evidence="3" id="KW-1185">Reference proteome</keyword>
<dbReference type="GeneID" id="54455430"/>
<evidence type="ECO:0000313" key="3">
    <source>
        <dbReference type="Proteomes" id="UP000504636"/>
    </source>
</evidence>
<dbReference type="EMBL" id="MU003726">
    <property type="protein sequence ID" value="KAF2802041.1"/>
    <property type="molecule type" value="Genomic_DNA"/>
</dbReference>
<feature type="non-terminal residue" evidence="2">
    <location>
        <position position="52"/>
    </location>
</feature>
<dbReference type="Proteomes" id="UP000504636">
    <property type="component" value="Unplaced"/>
</dbReference>
<dbReference type="RefSeq" id="XP_033569005.1">
    <property type="nucleotide sequence ID" value="XM_033714595.1"/>
</dbReference>
<dbReference type="OrthoDB" id="3690391at2759"/>
<evidence type="ECO:0000313" key="2">
    <source>
        <dbReference type="EMBL" id="KAF2805786.1"/>
    </source>
</evidence>
<name>A0A6A6YAE3_9PEZI</name>
<reference evidence="4 5" key="3">
    <citation type="submission" date="2025-04" db="UniProtKB">
        <authorList>
            <consortium name="RefSeq"/>
        </authorList>
    </citation>
    <scope>IDENTIFICATION</scope>
    <source>
        <strain evidence="4 5">CBS 304.34</strain>
    </source>
</reference>
<evidence type="ECO:0000313" key="1">
    <source>
        <dbReference type="EMBL" id="KAF2802041.1"/>
    </source>
</evidence>
<accession>A0A6A6YAE3</accession>
<dbReference type="RefSeq" id="XP_033572750.1">
    <property type="nucleotide sequence ID" value="XM_033714537.1"/>
</dbReference>
<protein>
    <submittedName>
        <fullName evidence="2 4">Uncharacterized protein</fullName>
    </submittedName>
</protein>
<evidence type="ECO:0000313" key="5">
    <source>
        <dbReference type="RefSeq" id="XP_033572750.1"/>
    </source>
</evidence>
<feature type="non-terminal residue" evidence="2">
    <location>
        <position position="1"/>
    </location>
</feature>